<feature type="signal peptide" evidence="18">
    <location>
        <begin position="1"/>
        <end position="25"/>
    </location>
</feature>
<keyword evidence="5" id="KW-0410">Iron transport</keyword>
<dbReference type="InterPro" id="IPR010917">
    <property type="entry name" value="TonB_rcpt_CS"/>
</dbReference>
<evidence type="ECO:0000256" key="10">
    <source>
        <dbReference type="ARBA" id="ARBA00023077"/>
    </source>
</evidence>
<evidence type="ECO:0000259" key="19">
    <source>
        <dbReference type="Pfam" id="PF00593"/>
    </source>
</evidence>
<keyword evidence="22" id="KW-1185">Reference proteome</keyword>
<feature type="chain" id="PRO_5006615892" evidence="18">
    <location>
        <begin position="26"/>
        <end position="756"/>
    </location>
</feature>
<keyword evidence="6 14" id="KW-0812">Transmembrane</keyword>
<feature type="region of interest" description="Disordered" evidence="17">
    <location>
        <begin position="47"/>
        <end position="88"/>
    </location>
</feature>
<keyword evidence="7 18" id="KW-0732">Signal</keyword>
<dbReference type="Pfam" id="PF07715">
    <property type="entry name" value="Plug"/>
    <property type="match status" value="1"/>
</dbReference>
<evidence type="ECO:0000256" key="4">
    <source>
        <dbReference type="ARBA" id="ARBA00022452"/>
    </source>
</evidence>
<name>A0A0S3PY79_9BRAD</name>
<dbReference type="CDD" id="cd01347">
    <property type="entry name" value="ligand_gated_channel"/>
    <property type="match status" value="1"/>
</dbReference>
<gene>
    <name evidence="21" type="primary">bfrD_2</name>
    <name evidence="21" type="ORF">GJW-30_1_03439</name>
</gene>
<evidence type="ECO:0000313" key="21">
    <source>
        <dbReference type="EMBL" id="BAT60889.1"/>
    </source>
</evidence>
<dbReference type="InterPro" id="IPR000531">
    <property type="entry name" value="Beta-barrel_TonB"/>
</dbReference>
<dbReference type="InterPro" id="IPR036942">
    <property type="entry name" value="Beta-barrel_TonB_sf"/>
</dbReference>
<dbReference type="NCBIfam" id="TIGR01783">
    <property type="entry name" value="TonB-siderophor"/>
    <property type="match status" value="1"/>
</dbReference>
<keyword evidence="11 14" id="KW-0472">Membrane</keyword>
<evidence type="ECO:0000256" key="3">
    <source>
        <dbReference type="ARBA" id="ARBA00022448"/>
    </source>
</evidence>
<evidence type="ECO:0000256" key="17">
    <source>
        <dbReference type="SAM" id="MobiDB-lite"/>
    </source>
</evidence>
<dbReference type="AlphaFoldDB" id="A0A0S3PY79"/>
<evidence type="ECO:0000256" key="7">
    <source>
        <dbReference type="ARBA" id="ARBA00022729"/>
    </source>
</evidence>
<evidence type="ECO:0000256" key="12">
    <source>
        <dbReference type="ARBA" id="ARBA00023170"/>
    </source>
</evidence>
<evidence type="ECO:0000256" key="9">
    <source>
        <dbReference type="ARBA" id="ARBA00023065"/>
    </source>
</evidence>
<dbReference type="GO" id="GO:0015344">
    <property type="term" value="F:siderophore uptake transmembrane transporter activity"/>
    <property type="evidence" value="ECO:0007669"/>
    <property type="project" value="TreeGrafter"/>
</dbReference>
<dbReference type="PROSITE" id="PS52016">
    <property type="entry name" value="TONB_DEPENDENT_REC_3"/>
    <property type="match status" value="1"/>
</dbReference>
<evidence type="ECO:0000256" key="11">
    <source>
        <dbReference type="ARBA" id="ARBA00023136"/>
    </source>
</evidence>
<dbReference type="InterPro" id="IPR010105">
    <property type="entry name" value="TonB_sidphr_rcpt"/>
</dbReference>
<feature type="short sequence motif" description="TonB C-terminal box" evidence="15">
    <location>
        <begin position="739"/>
        <end position="756"/>
    </location>
</feature>
<evidence type="ECO:0000256" key="5">
    <source>
        <dbReference type="ARBA" id="ARBA00022496"/>
    </source>
</evidence>
<dbReference type="Gene3D" id="2.40.170.20">
    <property type="entry name" value="TonB-dependent receptor, beta-barrel domain"/>
    <property type="match status" value="1"/>
</dbReference>
<evidence type="ECO:0000256" key="16">
    <source>
        <dbReference type="RuleBase" id="RU003357"/>
    </source>
</evidence>
<keyword evidence="4 14" id="KW-1134">Transmembrane beta strand</keyword>
<evidence type="ECO:0000256" key="1">
    <source>
        <dbReference type="ARBA" id="ARBA00004571"/>
    </source>
</evidence>
<feature type="compositionally biased region" description="Basic residues" evidence="17">
    <location>
        <begin position="47"/>
        <end position="58"/>
    </location>
</feature>
<evidence type="ECO:0000256" key="6">
    <source>
        <dbReference type="ARBA" id="ARBA00022692"/>
    </source>
</evidence>
<keyword evidence="3 14" id="KW-0813">Transport</keyword>
<protein>
    <submittedName>
        <fullName evidence="21">Putative TonB-dependent receptor BfrD</fullName>
    </submittedName>
</protein>
<dbReference type="RefSeq" id="WP_208408015.1">
    <property type="nucleotide sequence ID" value="NZ_AP014946.1"/>
</dbReference>
<dbReference type="GO" id="GO:0009279">
    <property type="term" value="C:cell outer membrane"/>
    <property type="evidence" value="ECO:0007669"/>
    <property type="project" value="UniProtKB-SubCell"/>
</dbReference>
<dbReference type="SUPFAM" id="SSF56935">
    <property type="entry name" value="Porins"/>
    <property type="match status" value="1"/>
</dbReference>
<dbReference type="GO" id="GO:0038023">
    <property type="term" value="F:signaling receptor activity"/>
    <property type="evidence" value="ECO:0007669"/>
    <property type="project" value="InterPro"/>
</dbReference>
<dbReference type="PROSITE" id="PS01156">
    <property type="entry name" value="TONB_DEPENDENT_REC_2"/>
    <property type="match status" value="1"/>
</dbReference>
<dbReference type="InterPro" id="IPR012910">
    <property type="entry name" value="Plug_dom"/>
</dbReference>
<evidence type="ECO:0000256" key="8">
    <source>
        <dbReference type="ARBA" id="ARBA00023004"/>
    </source>
</evidence>
<proteinExistence type="inferred from homology"/>
<evidence type="ECO:0000256" key="14">
    <source>
        <dbReference type="PROSITE-ProRule" id="PRU01360"/>
    </source>
</evidence>
<keyword evidence="9" id="KW-0406">Ion transport</keyword>
<evidence type="ECO:0000256" key="13">
    <source>
        <dbReference type="ARBA" id="ARBA00023237"/>
    </source>
</evidence>
<dbReference type="Pfam" id="PF00593">
    <property type="entry name" value="TonB_dep_Rec_b-barrel"/>
    <property type="match status" value="1"/>
</dbReference>
<dbReference type="KEGG" id="vgo:GJW-30_1_03439"/>
<evidence type="ECO:0000313" key="22">
    <source>
        <dbReference type="Proteomes" id="UP000236884"/>
    </source>
</evidence>
<keyword evidence="10 16" id="KW-0798">TonB box</keyword>
<dbReference type="PANTHER" id="PTHR32552">
    <property type="entry name" value="FERRICHROME IRON RECEPTOR-RELATED"/>
    <property type="match status" value="1"/>
</dbReference>
<dbReference type="EMBL" id="AP014946">
    <property type="protein sequence ID" value="BAT60889.1"/>
    <property type="molecule type" value="Genomic_DNA"/>
</dbReference>
<keyword evidence="8" id="KW-0408">Iron</keyword>
<reference evidence="21 22" key="1">
    <citation type="submission" date="2015-08" db="EMBL/GenBank/DDBJ databases">
        <title>Investigation of the bacterial diversity of lava forest soil.</title>
        <authorList>
            <person name="Lee J.S."/>
        </authorList>
    </citation>
    <scope>NUCLEOTIDE SEQUENCE [LARGE SCALE GENOMIC DNA]</scope>
    <source>
        <strain evidence="21 22">GJW-30</strain>
    </source>
</reference>
<dbReference type="Gene3D" id="2.170.130.10">
    <property type="entry name" value="TonB-dependent receptor, plug domain"/>
    <property type="match status" value="1"/>
</dbReference>
<comment type="similarity">
    <text evidence="2 14 16">Belongs to the TonB-dependent receptor family.</text>
</comment>
<dbReference type="InterPro" id="IPR037066">
    <property type="entry name" value="Plug_dom_sf"/>
</dbReference>
<dbReference type="Proteomes" id="UP000236884">
    <property type="component" value="Chromosome"/>
</dbReference>
<comment type="subcellular location">
    <subcellularLocation>
        <location evidence="1 14">Cell outer membrane</location>
        <topology evidence="1 14">Multi-pass membrane protein</topology>
    </subcellularLocation>
</comment>
<keyword evidence="12 21" id="KW-0675">Receptor</keyword>
<feature type="domain" description="TonB-dependent receptor-like beta-barrel" evidence="19">
    <location>
        <begin position="276"/>
        <end position="725"/>
    </location>
</feature>
<keyword evidence="13 14" id="KW-0998">Cell outer membrane</keyword>
<dbReference type="InterPro" id="IPR039426">
    <property type="entry name" value="TonB-dep_rcpt-like"/>
</dbReference>
<evidence type="ECO:0000256" key="15">
    <source>
        <dbReference type="PROSITE-ProRule" id="PRU10144"/>
    </source>
</evidence>
<feature type="compositionally biased region" description="Polar residues" evidence="17">
    <location>
        <begin position="76"/>
        <end position="87"/>
    </location>
</feature>
<dbReference type="GO" id="GO:0015891">
    <property type="term" value="P:siderophore transport"/>
    <property type="evidence" value="ECO:0007669"/>
    <property type="project" value="InterPro"/>
</dbReference>
<dbReference type="PANTHER" id="PTHR32552:SF68">
    <property type="entry name" value="FERRICHROME OUTER MEMBRANE TRANSPORTER_PHAGE RECEPTOR"/>
    <property type="match status" value="1"/>
</dbReference>
<evidence type="ECO:0000256" key="2">
    <source>
        <dbReference type="ARBA" id="ARBA00009810"/>
    </source>
</evidence>
<organism evidence="21 22">
    <name type="scientific">Variibacter gotjawalensis</name>
    <dbReference type="NCBI Taxonomy" id="1333996"/>
    <lineage>
        <taxon>Bacteria</taxon>
        <taxon>Pseudomonadati</taxon>
        <taxon>Pseudomonadota</taxon>
        <taxon>Alphaproteobacteria</taxon>
        <taxon>Hyphomicrobiales</taxon>
        <taxon>Nitrobacteraceae</taxon>
        <taxon>Variibacter</taxon>
    </lineage>
</organism>
<evidence type="ECO:0000259" key="20">
    <source>
        <dbReference type="Pfam" id="PF07715"/>
    </source>
</evidence>
<evidence type="ECO:0000256" key="18">
    <source>
        <dbReference type="SAM" id="SignalP"/>
    </source>
</evidence>
<accession>A0A0S3PY79</accession>
<feature type="domain" description="TonB-dependent receptor plug" evidence="20">
    <location>
        <begin position="107"/>
        <end position="203"/>
    </location>
</feature>
<sequence length="756" mass="83346">MKLLSFGAISATALLYILDTSTTFAQTAKPAAEQSTLPTVLVQAPRKKIAHTKPKRTQTRTTRVAPPAPTPVIPTSTEGTPRTASGGTTVGYAATSISSGTKTNTPVINIPQSTTVLTKEFISDQSVQFIGEATRYVPGVIWHQGEGNRDDLVIRGQRSNADFYVNGFRDDVQYFRDLYNVDRIEVLKGPNALIFGRGGGGGIVNRVTKEPQWRDVPYGEVSLSGGQFNDRRFTLDTGGQLNANFAGRVNAMYEKSDNYRDFGGFERWGINPTFALKLNDQTKVTLSYEHYDFNGITDRGIPSLAVPAGQIASPYKTGVGTYFGNPDLNRSQATVDTASAVIEHETDSGVKIRNATRYANYNKWYQNVFPGSAVNNKGELTLSAYNNRADRENIFNQTDITWKFNTHGLKHTMLVGGEVGHQSGYNYRESGTFAGKTATVLASNPTSYAPVKFANNGTSDANANNRVNLGAAYIQDQIEITRWLQVIGGVRFDRFDVAIDHHNTKPTAPRDASRIDNLWSPRIGVVLKPQDNMSIYYSYSVSYLPSSGDQFSALQNNSDAIKPEKFENNEIGFKWEILPRLQFATAIYNLDRANSKFVDPNDTSKFLTTGSTRTRGFEASIGGYITDDWQMFGGYAYTDSRVTGQTSGTVTIGKRVGLVPYNTFSLWNRYQIDAKWGVGLGLIHFTESYATSDNTVRLPGWTRVDAAVYYKVTDNIRAQVNIENILDKGYYATADGNNNITPGAPRTVRASLIAKF</sequence>